<evidence type="ECO:0000313" key="3">
    <source>
        <dbReference type="Proteomes" id="UP000246635"/>
    </source>
</evidence>
<comment type="caution">
    <text evidence="2">The sequence shown here is derived from an EMBL/GenBank/DDBJ whole genome shotgun (WGS) entry which is preliminary data.</text>
</comment>
<evidence type="ECO:0000259" key="1">
    <source>
        <dbReference type="Pfam" id="PF13847"/>
    </source>
</evidence>
<dbReference type="EMBL" id="QGTQ01000023">
    <property type="protein sequence ID" value="PWV95971.1"/>
    <property type="molecule type" value="Genomic_DNA"/>
</dbReference>
<dbReference type="GO" id="GO:0008168">
    <property type="term" value="F:methyltransferase activity"/>
    <property type="evidence" value="ECO:0007669"/>
    <property type="project" value="UniProtKB-KW"/>
</dbReference>
<sequence>MPHGTCSIINRRTLVSSNKRLSELVRTGMAVLDVGCGGGAITIGIAEAVGPEGRVIGLDVNATLIEEAIKNSRDYQNLSFEVGDIYHLPYENQFDIVVASRVLQWLEHPEGALRSLLKAVKPGGKLLVLDYNHERLVWEPAPPTSMCYFYNQFLAWRKDAGMNNRIADELTDMMERNGLLDIRSLDQSEISVRTDDDFVKSAGIWADVAASRGHQMVADGWVTKEERAVGELEYRQWVNDVAERHVMYLLAVEGVKPV</sequence>
<dbReference type="GO" id="GO:0032259">
    <property type="term" value="P:methylation"/>
    <property type="evidence" value="ECO:0007669"/>
    <property type="project" value="UniProtKB-KW"/>
</dbReference>
<dbReference type="InterPro" id="IPR025714">
    <property type="entry name" value="Methyltranfer_dom"/>
</dbReference>
<keyword evidence="2" id="KW-0830">Ubiquinone</keyword>
<dbReference type="Pfam" id="PF13847">
    <property type="entry name" value="Methyltransf_31"/>
    <property type="match status" value="1"/>
</dbReference>
<dbReference type="SUPFAM" id="SSF53335">
    <property type="entry name" value="S-adenosyl-L-methionine-dependent methyltransferases"/>
    <property type="match status" value="1"/>
</dbReference>
<dbReference type="AlphaFoldDB" id="A0A2V2YPE3"/>
<feature type="domain" description="Methyltransferase" evidence="1">
    <location>
        <begin position="28"/>
        <end position="136"/>
    </location>
</feature>
<keyword evidence="2" id="KW-0808">Transferase</keyword>
<dbReference type="Gene3D" id="3.40.50.150">
    <property type="entry name" value="Vaccinia Virus protein VP39"/>
    <property type="match status" value="1"/>
</dbReference>
<dbReference type="InterPro" id="IPR029063">
    <property type="entry name" value="SAM-dependent_MTases_sf"/>
</dbReference>
<dbReference type="PANTHER" id="PTHR43591:SF24">
    <property type="entry name" value="2-METHOXY-6-POLYPRENYL-1,4-BENZOQUINOL METHYLASE, MITOCHONDRIAL"/>
    <property type="match status" value="1"/>
</dbReference>
<gene>
    <name evidence="2" type="ORF">DFQ01_12348</name>
</gene>
<keyword evidence="2" id="KW-0489">Methyltransferase</keyword>
<name>A0A2V2YPE3_9BACL</name>
<protein>
    <submittedName>
        <fullName evidence="2">Ubiquinone/menaquinone biosynthesis C-methylase UbiE</fullName>
    </submittedName>
</protein>
<reference evidence="2 3" key="1">
    <citation type="submission" date="2018-05" db="EMBL/GenBank/DDBJ databases">
        <title>Genomic Encyclopedia of Type Strains, Phase III (KMG-III): the genomes of soil and plant-associated and newly described type strains.</title>
        <authorList>
            <person name="Whitman W."/>
        </authorList>
    </citation>
    <scope>NUCLEOTIDE SEQUENCE [LARGE SCALE GENOMIC DNA]</scope>
    <source>
        <strain evidence="2 3">CECT 5696</strain>
    </source>
</reference>
<organism evidence="2 3">
    <name type="scientific">Paenibacillus cellulosilyticus</name>
    <dbReference type="NCBI Taxonomy" id="375489"/>
    <lineage>
        <taxon>Bacteria</taxon>
        <taxon>Bacillati</taxon>
        <taxon>Bacillota</taxon>
        <taxon>Bacilli</taxon>
        <taxon>Bacillales</taxon>
        <taxon>Paenibacillaceae</taxon>
        <taxon>Paenibacillus</taxon>
    </lineage>
</organism>
<dbReference type="CDD" id="cd02440">
    <property type="entry name" value="AdoMet_MTases"/>
    <property type="match status" value="1"/>
</dbReference>
<keyword evidence="3" id="KW-1185">Reference proteome</keyword>
<dbReference type="Proteomes" id="UP000246635">
    <property type="component" value="Unassembled WGS sequence"/>
</dbReference>
<proteinExistence type="predicted"/>
<accession>A0A2V2YPE3</accession>
<evidence type="ECO:0000313" key="2">
    <source>
        <dbReference type="EMBL" id="PWV95971.1"/>
    </source>
</evidence>
<dbReference type="PANTHER" id="PTHR43591">
    <property type="entry name" value="METHYLTRANSFERASE"/>
    <property type="match status" value="1"/>
</dbReference>